<organism evidence="2 3">
    <name type="scientific">Ambispora gerdemannii</name>
    <dbReference type="NCBI Taxonomy" id="144530"/>
    <lineage>
        <taxon>Eukaryota</taxon>
        <taxon>Fungi</taxon>
        <taxon>Fungi incertae sedis</taxon>
        <taxon>Mucoromycota</taxon>
        <taxon>Glomeromycotina</taxon>
        <taxon>Glomeromycetes</taxon>
        <taxon>Archaeosporales</taxon>
        <taxon>Ambisporaceae</taxon>
        <taxon>Ambispora</taxon>
    </lineage>
</organism>
<protein>
    <submittedName>
        <fullName evidence="2">2780_t:CDS:1</fullName>
    </submittedName>
</protein>
<feature type="coiled-coil region" evidence="1">
    <location>
        <begin position="8"/>
        <end position="42"/>
    </location>
</feature>
<dbReference type="EMBL" id="CAJVPL010002478">
    <property type="protein sequence ID" value="CAG8611443.1"/>
    <property type="molecule type" value="Genomic_DNA"/>
</dbReference>
<name>A0A9N9GK00_9GLOM</name>
<evidence type="ECO:0000313" key="3">
    <source>
        <dbReference type="Proteomes" id="UP000789831"/>
    </source>
</evidence>
<comment type="caution">
    <text evidence="2">The sequence shown here is derived from an EMBL/GenBank/DDBJ whole genome shotgun (WGS) entry which is preliminary data.</text>
</comment>
<evidence type="ECO:0000313" key="2">
    <source>
        <dbReference type="EMBL" id="CAG8611443.1"/>
    </source>
</evidence>
<dbReference type="Proteomes" id="UP000789831">
    <property type="component" value="Unassembled WGS sequence"/>
</dbReference>
<sequence length="466" mass="52105">MSNTQSKIDSLQELNSQLIATIAELRKENAKLKQIIEENTKRDTRDIGQSQNNDIPEIMVSVVDVSDSVVENLNNKVGRAVTCDKAPNDNTNSKSSENKEMDAFLNEVHKKKISDAIKQRNREKKLQAQDLNLVTQSCNSATSEASATNIPGSSHSDSNEIIFQDETGKIRKKTGVEHKKDDSGSIMKKIDQLRTKIDQLGTTLGDVYELSARSEASKIHGPHYTSKFEIVDLNGLVRLALPRKILPSESPKYSSQAFVSSYRVHKLSNYIYVNRMREKLESSIKFIRTLPINDSDYIKNLYDLAEKAGVALKQWRSHEHNSTSSNNKLYLANTPSLGIMLMTSYVLDAEKAIENNQAPFNTVLDVDFRGRTCGSNMSDMTVELGEIKLSSGSKAIKKAYRQLLLRLAVLGFVIEAMGDDFKCNLIGKIFVPRTSEIEIQSSWKDGITFPSSTNCHVDIVVIGEKY</sequence>
<gene>
    <name evidence="2" type="ORF">AGERDE_LOCUS9612</name>
</gene>
<keyword evidence="3" id="KW-1185">Reference proteome</keyword>
<proteinExistence type="predicted"/>
<evidence type="ECO:0000256" key="1">
    <source>
        <dbReference type="SAM" id="Coils"/>
    </source>
</evidence>
<reference evidence="2" key="1">
    <citation type="submission" date="2021-06" db="EMBL/GenBank/DDBJ databases">
        <authorList>
            <person name="Kallberg Y."/>
            <person name="Tangrot J."/>
            <person name="Rosling A."/>
        </authorList>
    </citation>
    <scope>NUCLEOTIDE SEQUENCE</scope>
    <source>
        <strain evidence="2">MT106</strain>
    </source>
</reference>
<dbReference type="AlphaFoldDB" id="A0A9N9GK00"/>
<dbReference type="OrthoDB" id="2393404at2759"/>
<accession>A0A9N9GK00</accession>
<keyword evidence="1" id="KW-0175">Coiled coil</keyword>